<keyword evidence="8" id="KW-0406">Ion transport</keyword>
<evidence type="ECO:0000259" key="14">
    <source>
        <dbReference type="Pfam" id="PF00593"/>
    </source>
</evidence>
<dbReference type="SUPFAM" id="SSF56935">
    <property type="entry name" value="Porins"/>
    <property type="match status" value="1"/>
</dbReference>
<dbReference type="InterPro" id="IPR000531">
    <property type="entry name" value="Beta-barrel_TonB"/>
</dbReference>
<feature type="domain" description="TonB-dependent receptor-like beta-barrel" evidence="14">
    <location>
        <begin position="161"/>
        <end position="632"/>
    </location>
</feature>
<evidence type="ECO:0000256" key="2">
    <source>
        <dbReference type="ARBA" id="ARBA00022448"/>
    </source>
</evidence>
<dbReference type="PANTHER" id="PTHR32552:SF89">
    <property type="entry name" value="CATECHOLATE SIDEROPHORE RECEPTOR FIU"/>
    <property type="match status" value="1"/>
</dbReference>
<dbReference type="InterPro" id="IPR039426">
    <property type="entry name" value="TonB-dep_rcpt-like"/>
</dbReference>
<keyword evidence="17" id="KW-1185">Reference proteome</keyword>
<keyword evidence="3 12" id="KW-1134">Transmembrane beta strand</keyword>
<evidence type="ECO:0000256" key="1">
    <source>
        <dbReference type="ARBA" id="ARBA00004571"/>
    </source>
</evidence>
<evidence type="ECO:0000256" key="10">
    <source>
        <dbReference type="ARBA" id="ARBA00023136"/>
    </source>
</evidence>
<keyword evidence="11 12" id="KW-0998">Cell outer membrane</keyword>
<keyword evidence="6" id="KW-0732">Signal</keyword>
<dbReference type="EMBL" id="BAEK01000094">
    <property type="protein sequence ID" value="GAC07810.1"/>
    <property type="molecule type" value="Genomic_DNA"/>
</dbReference>
<comment type="similarity">
    <text evidence="12 13">Belongs to the TonB-dependent receptor family.</text>
</comment>
<dbReference type="PANTHER" id="PTHR32552">
    <property type="entry name" value="FERRICHROME IRON RECEPTOR-RELATED"/>
    <property type="match status" value="1"/>
</dbReference>
<evidence type="ECO:0000256" key="11">
    <source>
        <dbReference type="ARBA" id="ARBA00023237"/>
    </source>
</evidence>
<dbReference type="InterPro" id="IPR036942">
    <property type="entry name" value="Beta-barrel_TonB_sf"/>
</dbReference>
<dbReference type="Gene3D" id="2.170.130.10">
    <property type="entry name" value="TonB-dependent receptor, plug domain"/>
    <property type="match status" value="1"/>
</dbReference>
<dbReference type="Proteomes" id="UP000008372">
    <property type="component" value="Unassembled WGS sequence"/>
</dbReference>
<dbReference type="Pfam" id="PF00593">
    <property type="entry name" value="TonB_dep_Rec_b-barrel"/>
    <property type="match status" value="1"/>
</dbReference>
<dbReference type="InterPro" id="IPR037066">
    <property type="entry name" value="Plug_dom_sf"/>
</dbReference>
<evidence type="ECO:0000256" key="3">
    <source>
        <dbReference type="ARBA" id="ARBA00022452"/>
    </source>
</evidence>
<evidence type="ECO:0000313" key="17">
    <source>
        <dbReference type="Proteomes" id="UP000008372"/>
    </source>
</evidence>
<gene>
    <name evidence="16" type="ORF">GAGA_4987</name>
</gene>
<name>A0ABQ0IET6_9ALTE</name>
<comment type="subcellular location">
    <subcellularLocation>
        <location evidence="1 12">Cell outer membrane</location>
        <topology evidence="1 12">Multi-pass membrane protein</topology>
    </subcellularLocation>
</comment>
<evidence type="ECO:0000256" key="13">
    <source>
        <dbReference type="RuleBase" id="RU003357"/>
    </source>
</evidence>
<keyword evidence="10 12" id="KW-0472">Membrane</keyword>
<evidence type="ECO:0000256" key="8">
    <source>
        <dbReference type="ARBA" id="ARBA00023065"/>
    </source>
</evidence>
<protein>
    <submittedName>
        <fullName evidence="16">TonB-dependent receptor</fullName>
    </submittedName>
</protein>
<evidence type="ECO:0000256" key="4">
    <source>
        <dbReference type="ARBA" id="ARBA00022496"/>
    </source>
</evidence>
<evidence type="ECO:0000313" key="16">
    <source>
        <dbReference type="EMBL" id="GAC07810.1"/>
    </source>
</evidence>
<keyword evidence="9 13" id="KW-0798">TonB box</keyword>
<keyword evidence="5 12" id="KW-0812">Transmembrane</keyword>
<evidence type="ECO:0000256" key="12">
    <source>
        <dbReference type="PROSITE-ProRule" id="PRU01360"/>
    </source>
</evidence>
<keyword evidence="7" id="KW-0408">Iron</keyword>
<organism evidence="16 17">
    <name type="scientific">Paraglaciecola agarilytica NO2</name>
    <dbReference type="NCBI Taxonomy" id="1125747"/>
    <lineage>
        <taxon>Bacteria</taxon>
        <taxon>Pseudomonadati</taxon>
        <taxon>Pseudomonadota</taxon>
        <taxon>Gammaproteobacteria</taxon>
        <taxon>Alteromonadales</taxon>
        <taxon>Alteromonadaceae</taxon>
        <taxon>Paraglaciecola</taxon>
    </lineage>
</organism>
<reference evidence="16 17" key="1">
    <citation type="journal article" date="2014" name="Environ. Microbiol.">
        <title>Comparative genomics of the marine bacterial genus Glaciecola reveals the high degree of genomic diversity and genomic characteristic for cold adaptation.</title>
        <authorList>
            <person name="Qin Q.L."/>
            <person name="Xie B.B."/>
            <person name="Yu Y."/>
            <person name="Shu Y.L."/>
            <person name="Rong J.C."/>
            <person name="Zhang Y.J."/>
            <person name="Zhao D.L."/>
            <person name="Chen X.L."/>
            <person name="Zhang X.Y."/>
            <person name="Chen B."/>
            <person name="Zhou B.C."/>
            <person name="Zhang Y.Z."/>
        </authorList>
    </citation>
    <scope>NUCLEOTIDE SEQUENCE [LARGE SCALE GENOMIC DNA]</scope>
    <source>
        <strain evidence="16 17">NO2</strain>
    </source>
</reference>
<dbReference type="PROSITE" id="PS52016">
    <property type="entry name" value="TONB_DEPENDENT_REC_3"/>
    <property type="match status" value="1"/>
</dbReference>
<keyword evidence="16" id="KW-0675">Receptor</keyword>
<feature type="domain" description="TonB-dependent receptor plug" evidence="15">
    <location>
        <begin position="34"/>
        <end position="142"/>
    </location>
</feature>
<dbReference type="Pfam" id="PF07715">
    <property type="entry name" value="Plug"/>
    <property type="match status" value="1"/>
</dbReference>
<keyword evidence="4" id="KW-0410">Iron transport</keyword>
<evidence type="ECO:0000256" key="6">
    <source>
        <dbReference type="ARBA" id="ARBA00022729"/>
    </source>
</evidence>
<comment type="caution">
    <text evidence="16">The sequence shown here is derived from an EMBL/GenBank/DDBJ whole genome shotgun (WGS) entry which is preliminary data.</text>
</comment>
<sequence>MIGCSVSVYTYAESLEINEKITVTATRQPIAITQADSSVSIIDSSEIDEVGHQHINQLFHSVPGGWISRGNGQEHLTAIRSPVFTGSGGCGAFLFAQDGISLRAPGFCNANQLFDVNSEQASRIEVIRGPNSVFYGSNAVHGLINVISADVEGVQNTVAVDAGGYGFHRLKGTFSQGTKDAGFAILGNITDDDGYQNDSGFKQQKFDLIHQQAIGRWQVKNVLSYANLDQDTAGFIQGELSYKDDDLRRVNLNPDAYRESKSVRAHSQWQTEIDQGVFKLTSYMRWTDMRFSQHYLPWQAVEENSQQSVGVQGQYEKHFAQVEFISGIDIDLTSGELIESQAEDFSATIPQGIHYDYDVGATLVSPFVHTKWFISENTQLSVGARFDMTKYDYENHLSDGDACDEGVEGCRFTRPSDQSVDFEQWSWRVGLLHAISPNQTIFSNLSTGFRAPQATELFRLQSGQQIANLDAEEVLSIELGWKAAWDSLQGEIVVYNMEKENVIFQDTQRQNISDGETQHTGVEFNLRAVLAENLQFDANLGWGRHTYKSDLTLSNTNIEGNYIDTAPKVLAGARLHWQALDSVNFRLEWSHMDEYYLDPENTATYAGHELFNLHSTWQVYEDLTLSLRVNNLTNRQYAERADISFGNYRYFVGLPRTIFASVSFTM</sequence>
<evidence type="ECO:0000259" key="15">
    <source>
        <dbReference type="Pfam" id="PF07715"/>
    </source>
</evidence>
<evidence type="ECO:0000256" key="9">
    <source>
        <dbReference type="ARBA" id="ARBA00023077"/>
    </source>
</evidence>
<accession>A0ABQ0IET6</accession>
<keyword evidence="2 12" id="KW-0813">Transport</keyword>
<proteinExistence type="inferred from homology"/>
<evidence type="ECO:0000256" key="5">
    <source>
        <dbReference type="ARBA" id="ARBA00022692"/>
    </source>
</evidence>
<dbReference type="Gene3D" id="2.40.170.20">
    <property type="entry name" value="TonB-dependent receptor, beta-barrel domain"/>
    <property type="match status" value="1"/>
</dbReference>
<evidence type="ECO:0000256" key="7">
    <source>
        <dbReference type="ARBA" id="ARBA00023004"/>
    </source>
</evidence>
<dbReference type="InterPro" id="IPR012910">
    <property type="entry name" value="Plug_dom"/>
</dbReference>